<comment type="caution">
    <text evidence="1">The sequence shown here is derived from an EMBL/GenBank/DDBJ whole genome shotgun (WGS) entry which is preliminary data.</text>
</comment>
<reference evidence="1" key="1">
    <citation type="journal article" date="2020" name="Nat. Commun.">
        <title>Large-scale genome sequencing of mycorrhizal fungi provides insights into the early evolution of symbiotic traits.</title>
        <authorList>
            <person name="Miyauchi S."/>
            <person name="Kiss E."/>
            <person name="Kuo A."/>
            <person name="Drula E."/>
            <person name="Kohler A."/>
            <person name="Sanchez-Garcia M."/>
            <person name="Morin E."/>
            <person name="Andreopoulos B."/>
            <person name="Barry K.W."/>
            <person name="Bonito G."/>
            <person name="Buee M."/>
            <person name="Carver A."/>
            <person name="Chen C."/>
            <person name="Cichocki N."/>
            <person name="Clum A."/>
            <person name="Culley D."/>
            <person name="Crous P.W."/>
            <person name="Fauchery L."/>
            <person name="Girlanda M."/>
            <person name="Hayes R.D."/>
            <person name="Keri Z."/>
            <person name="LaButti K."/>
            <person name="Lipzen A."/>
            <person name="Lombard V."/>
            <person name="Magnuson J."/>
            <person name="Maillard F."/>
            <person name="Murat C."/>
            <person name="Nolan M."/>
            <person name="Ohm R.A."/>
            <person name="Pangilinan J."/>
            <person name="Pereira M.F."/>
            <person name="Perotto S."/>
            <person name="Peter M."/>
            <person name="Pfister S."/>
            <person name="Riley R."/>
            <person name="Sitrit Y."/>
            <person name="Stielow J.B."/>
            <person name="Szollosi G."/>
            <person name="Zifcakova L."/>
            <person name="Stursova M."/>
            <person name="Spatafora J.W."/>
            <person name="Tedersoo L."/>
            <person name="Vaario L.M."/>
            <person name="Yamada A."/>
            <person name="Yan M."/>
            <person name="Wang P."/>
            <person name="Xu J."/>
            <person name="Bruns T."/>
            <person name="Baldrian P."/>
            <person name="Vilgalys R."/>
            <person name="Dunand C."/>
            <person name="Henrissat B."/>
            <person name="Grigoriev I.V."/>
            <person name="Hibbett D."/>
            <person name="Nagy L.G."/>
            <person name="Martin F.M."/>
        </authorList>
    </citation>
    <scope>NUCLEOTIDE SEQUENCE</scope>
    <source>
        <strain evidence="1">UP504</strain>
    </source>
</reference>
<gene>
    <name evidence="1" type="ORF">BS47DRAFT_1288639</name>
</gene>
<name>A0A9P6B973_9AGAM</name>
<evidence type="ECO:0000313" key="1">
    <source>
        <dbReference type="EMBL" id="KAF9519255.1"/>
    </source>
</evidence>
<organism evidence="1 2">
    <name type="scientific">Hydnum rufescens UP504</name>
    <dbReference type="NCBI Taxonomy" id="1448309"/>
    <lineage>
        <taxon>Eukaryota</taxon>
        <taxon>Fungi</taxon>
        <taxon>Dikarya</taxon>
        <taxon>Basidiomycota</taxon>
        <taxon>Agaricomycotina</taxon>
        <taxon>Agaricomycetes</taxon>
        <taxon>Cantharellales</taxon>
        <taxon>Hydnaceae</taxon>
        <taxon>Hydnum</taxon>
    </lineage>
</organism>
<sequence length="178" mass="19677">GYLLDGYPTDRDCCTEGGEVIISHGGGSMGSEKNEHGVVTAMKSDHNAAERSVKALLNAFKEKNPVAVLIGDRYRGFPFRLQTENQEYRFIVLGWYAITHAWGAVQYSSGLQHPEIIATAATRYMFRFQWLNTQGMPWWRLPASMTASMLNIANTNGPEQPAELAHDVHASGVHTAVP</sequence>
<dbReference type="AlphaFoldDB" id="A0A9P6B973"/>
<keyword evidence="2" id="KW-1185">Reference proteome</keyword>
<feature type="non-terminal residue" evidence="1">
    <location>
        <position position="1"/>
    </location>
</feature>
<evidence type="ECO:0000313" key="2">
    <source>
        <dbReference type="Proteomes" id="UP000886523"/>
    </source>
</evidence>
<protein>
    <submittedName>
        <fullName evidence="1">Uncharacterized protein</fullName>
    </submittedName>
</protein>
<dbReference type="EMBL" id="MU128919">
    <property type="protein sequence ID" value="KAF9519255.1"/>
    <property type="molecule type" value="Genomic_DNA"/>
</dbReference>
<dbReference type="OrthoDB" id="2163491at2759"/>
<accession>A0A9P6B973</accession>
<proteinExistence type="predicted"/>
<dbReference type="Proteomes" id="UP000886523">
    <property type="component" value="Unassembled WGS sequence"/>
</dbReference>